<dbReference type="PROSITE" id="PS50893">
    <property type="entry name" value="ABC_TRANSPORTER_2"/>
    <property type="match status" value="1"/>
</dbReference>
<dbReference type="EMBL" id="CP094929">
    <property type="protein sequence ID" value="UOM51061.1"/>
    <property type="molecule type" value="Genomic_DNA"/>
</dbReference>
<accession>A0ABY4D9V5</accession>
<dbReference type="SMART" id="SM00382">
    <property type="entry name" value="AAA"/>
    <property type="match status" value="1"/>
</dbReference>
<protein>
    <submittedName>
        <fullName evidence="5">ATP-binding cassette domain-containing protein</fullName>
    </submittedName>
</protein>
<dbReference type="PANTHER" id="PTHR42734">
    <property type="entry name" value="METAL TRANSPORT SYSTEM ATP-BINDING PROTEIN TM_0124-RELATED"/>
    <property type="match status" value="1"/>
</dbReference>
<evidence type="ECO:0000256" key="2">
    <source>
        <dbReference type="ARBA" id="ARBA00022741"/>
    </source>
</evidence>
<evidence type="ECO:0000313" key="5">
    <source>
        <dbReference type="EMBL" id="UOM51061.1"/>
    </source>
</evidence>
<feature type="domain" description="ABC transporter" evidence="4">
    <location>
        <begin position="6"/>
        <end position="246"/>
    </location>
</feature>
<keyword evidence="1" id="KW-0813">Transport</keyword>
<name>A0ABY4D9V5_9SPIR</name>
<dbReference type="InterPro" id="IPR050153">
    <property type="entry name" value="Metal_Ion_Import_ABC"/>
</dbReference>
<sequence length="260" mass="29904">MDECIMQLEHATVRRSGVPILDDISFQVKRNEHVAIIGPNGAGKSTLVQLLSEEIHPLYSPRTKRILFGKAKWEVLSLRAHLGIVSQSLQYLCNSSYKGWEIVISGFFSSIGLDFHHHCNDRQMQKMEETMHRYDAWHLRDKQMNRMSSGEARRILLARANVHDPQVMLLDEAVSNLDFPSRSQYRSTLEQLDREGKTIILATHELSEIIPAINRIVVMQHGRIVADGPKREILNEQLLSEVYQTKVFIDEREGLFSAWC</sequence>
<keyword evidence="3 5" id="KW-0067">ATP-binding</keyword>
<organism evidence="5 6">
    <name type="scientific">Sphaerochaeta associata</name>
    <dbReference type="NCBI Taxonomy" id="1129264"/>
    <lineage>
        <taxon>Bacteria</taxon>
        <taxon>Pseudomonadati</taxon>
        <taxon>Spirochaetota</taxon>
        <taxon>Spirochaetia</taxon>
        <taxon>Spirochaetales</taxon>
        <taxon>Sphaerochaetaceae</taxon>
        <taxon>Sphaerochaeta</taxon>
    </lineage>
</organism>
<dbReference type="Pfam" id="PF00005">
    <property type="entry name" value="ABC_tran"/>
    <property type="match status" value="1"/>
</dbReference>
<evidence type="ECO:0000259" key="4">
    <source>
        <dbReference type="PROSITE" id="PS50893"/>
    </source>
</evidence>
<dbReference type="InterPro" id="IPR003439">
    <property type="entry name" value="ABC_transporter-like_ATP-bd"/>
</dbReference>
<gene>
    <name evidence="5" type="ORF">MUG09_16005</name>
</gene>
<dbReference type="InterPro" id="IPR027417">
    <property type="entry name" value="P-loop_NTPase"/>
</dbReference>
<dbReference type="Proteomes" id="UP000829708">
    <property type="component" value="Chromosome"/>
</dbReference>
<evidence type="ECO:0000256" key="1">
    <source>
        <dbReference type="ARBA" id="ARBA00022448"/>
    </source>
</evidence>
<evidence type="ECO:0000313" key="6">
    <source>
        <dbReference type="Proteomes" id="UP000829708"/>
    </source>
</evidence>
<dbReference type="GO" id="GO:0005524">
    <property type="term" value="F:ATP binding"/>
    <property type="evidence" value="ECO:0007669"/>
    <property type="project" value="UniProtKB-KW"/>
</dbReference>
<dbReference type="RefSeq" id="WP_244772437.1">
    <property type="nucleotide sequence ID" value="NZ_CP094929.1"/>
</dbReference>
<dbReference type="SUPFAM" id="SSF52540">
    <property type="entry name" value="P-loop containing nucleoside triphosphate hydrolases"/>
    <property type="match status" value="1"/>
</dbReference>
<keyword evidence="2" id="KW-0547">Nucleotide-binding</keyword>
<reference evidence="6" key="1">
    <citation type="journal article" date="2024" name="J Bioinform Genom">
        <title>Complete genome sequence of the type strain bacterium Sphaerochaeta associata GLS2t (VKM B-2742)t.</title>
        <authorList>
            <person name="Troshina O.Y."/>
            <person name="Tepeeva A.N."/>
            <person name="Arzamasceva V.O."/>
            <person name="Whitman W.B."/>
            <person name="Varghese N."/>
            <person name="Shapiro N."/>
            <person name="Woyke T."/>
            <person name="Kripides N.C."/>
            <person name="Vasilenko O.V."/>
        </authorList>
    </citation>
    <scope>NUCLEOTIDE SEQUENCE [LARGE SCALE GENOMIC DNA]</scope>
    <source>
        <strain evidence="6">GLS2T</strain>
    </source>
</reference>
<dbReference type="Gene3D" id="3.40.50.300">
    <property type="entry name" value="P-loop containing nucleotide triphosphate hydrolases"/>
    <property type="match status" value="1"/>
</dbReference>
<proteinExistence type="predicted"/>
<keyword evidence="6" id="KW-1185">Reference proteome</keyword>
<evidence type="ECO:0000256" key="3">
    <source>
        <dbReference type="ARBA" id="ARBA00022840"/>
    </source>
</evidence>
<dbReference type="InterPro" id="IPR003593">
    <property type="entry name" value="AAA+_ATPase"/>
</dbReference>